<organism evidence="3 4">
    <name type="scientific">Blastomonas natatoria</name>
    <dbReference type="NCBI Taxonomy" id="34015"/>
    <lineage>
        <taxon>Bacteria</taxon>
        <taxon>Pseudomonadati</taxon>
        <taxon>Pseudomonadota</taxon>
        <taxon>Alphaproteobacteria</taxon>
        <taxon>Sphingomonadales</taxon>
        <taxon>Sphingomonadaceae</taxon>
        <taxon>Blastomonas</taxon>
    </lineage>
</organism>
<dbReference type="PROSITE" id="PS51257">
    <property type="entry name" value="PROKAR_LIPOPROTEIN"/>
    <property type="match status" value="1"/>
</dbReference>
<reference evidence="3 4" key="1">
    <citation type="submission" date="2018-05" db="EMBL/GenBank/DDBJ databases">
        <title>Genomic Encyclopedia of Type Strains, Phase IV (KMG-IV): sequencing the most valuable type-strain genomes for metagenomic binning, comparative biology and taxonomic classification.</title>
        <authorList>
            <person name="Goeker M."/>
        </authorList>
    </citation>
    <scope>NUCLEOTIDE SEQUENCE [LARGE SCALE GENOMIC DNA]</scope>
    <source>
        <strain evidence="3 4">DSM 3183</strain>
    </source>
</reference>
<dbReference type="OrthoDB" id="7428913at2"/>
<dbReference type="Proteomes" id="UP000248014">
    <property type="component" value="Unassembled WGS sequence"/>
</dbReference>
<name>A0A2V3V828_9SPHN</name>
<protein>
    <recommendedName>
        <fullName evidence="5">Lipoprotein</fullName>
    </recommendedName>
</protein>
<evidence type="ECO:0000313" key="3">
    <source>
        <dbReference type="EMBL" id="PXW77926.1"/>
    </source>
</evidence>
<keyword evidence="4" id="KW-1185">Reference proteome</keyword>
<comment type="caution">
    <text evidence="3">The sequence shown here is derived from an EMBL/GenBank/DDBJ whole genome shotgun (WGS) entry which is preliminary data.</text>
</comment>
<feature type="coiled-coil region" evidence="1">
    <location>
        <begin position="56"/>
        <end position="101"/>
    </location>
</feature>
<gene>
    <name evidence="3" type="ORF">C7451_10331</name>
</gene>
<accession>A0A2V3V828</accession>
<dbReference type="RefSeq" id="WP_110297755.1">
    <property type="nucleotide sequence ID" value="NZ_QJJM01000003.1"/>
</dbReference>
<feature type="chain" id="PRO_5016173762" description="Lipoprotein" evidence="2">
    <location>
        <begin position="23"/>
        <end position="103"/>
    </location>
</feature>
<dbReference type="AlphaFoldDB" id="A0A2V3V828"/>
<proteinExistence type="predicted"/>
<dbReference type="EMBL" id="QJJM01000003">
    <property type="protein sequence ID" value="PXW77926.1"/>
    <property type="molecule type" value="Genomic_DNA"/>
</dbReference>
<sequence>MKPFLPLVLLAPLALTGCIASAVGTVVTAPVKIVAKGVDLATTSQSEADENRGRAMRKAEERLGKLQRQRDKALRKCDDGNDEACAEARDIQEEIDDLRDRVM</sequence>
<keyword evidence="2" id="KW-0732">Signal</keyword>
<evidence type="ECO:0000313" key="4">
    <source>
        <dbReference type="Proteomes" id="UP000248014"/>
    </source>
</evidence>
<evidence type="ECO:0008006" key="5">
    <source>
        <dbReference type="Google" id="ProtNLM"/>
    </source>
</evidence>
<feature type="signal peptide" evidence="2">
    <location>
        <begin position="1"/>
        <end position="22"/>
    </location>
</feature>
<keyword evidence="1" id="KW-0175">Coiled coil</keyword>
<evidence type="ECO:0000256" key="1">
    <source>
        <dbReference type="SAM" id="Coils"/>
    </source>
</evidence>
<evidence type="ECO:0000256" key="2">
    <source>
        <dbReference type="SAM" id="SignalP"/>
    </source>
</evidence>